<accession>A0A9X3MZK9</accession>
<dbReference type="RefSeq" id="WP_270043534.1">
    <property type="nucleotide sequence ID" value="NZ_JAPDOD010000032.1"/>
</dbReference>
<dbReference type="PANTHER" id="PTHR44591:SF3">
    <property type="entry name" value="RESPONSE REGULATORY DOMAIN-CONTAINING PROTEIN"/>
    <property type="match status" value="1"/>
</dbReference>
<dbReference type="CDD" id="cd17535">
    <property type="entry name" value="REC_NarL-like"/>
    <property type="match status" value="1"/>
</dbReference>
<dbReference type="InterPro" id="IPR011006">
    <property type="entry name" value="CheY-like_superfamily"/>
</dbReference>
<evidence type="ECO:0000256" key="2">
    <source>
        <dbReference type="PROSITE-ProRule" id="PRU00169"/>
    </source>
</evidence>
<dbReference type="PROSITE" id="PS50110">
    <property type="entry name" value="RESPONSE_REGULATORY"/>
    <property type="match status" value="1"/>
</dbReference>
<dbReference type="EMBL" id="JAPDOD010000032">
    <property type="protein sequence ID" value="MDA0164283.1"/>
    <property type="molecule type" value="Genomic_DNA"/>
</dbReference>
<organism evidence="4 5">
    <name type="scientific">Solirubrobacter ginsenosidimutans</name>
    <dbReference type="NCBI Taxonomy" id="490573"/>
    <lineage>
        <taxon>Bacteria</taxon>
        <taxon>Bacillati</taxon>
        <taxon>Actinomycetota</taxon>
        <taxon>Thermoleophilia</taxon>
        <taxon>Solirubrobacterales</taxon>
        <taxon>Solirubrobacteraceae</taxon>
        <taxon>Solirubrobacter</taxon>
    </lineage>
</organism>
<dbReference type="Proteomes" id="UP001149140">
    <property type="component" value="Unassembled WGS sequence"/>
</dbReference>
<name>A0A9X3MZK9_9ACTN</name>
<dbReference type="SMART" id="SM00448">
    <property type="entry name" value="REC"/>
    <property type="match status" value="1"/>
</dbReference>
<dbReference type="InterPro" id="IPR050595">
    <property type="entry name" value="Bact_response_regulator"/>
</dbReference>
<sequence length="124" mass="13572">MSTQPRRVLIIDDHAAFRDAARELLEHRGFAVVAQADCATSGLEAAERVEPEIVVLDIGLPDGDGFDVCDTLTQRNPELTVLLVSAREQHNRQAIHDCGARAFLLKSRLLSTDFSSFLRGDGAN</sequence>
<feature type="modified residue" description="4-aspartylphosphate" evidence="2">
    <location>
        <position position="57"/>
    </location>
</feature>
<dbReference type="InterPro" id="IPR001789">
    <property type="entry name" value="Sig_transdc_resp-reg_receiver"/>
</dbReference>
<dbReference type="Pfam" id="PF00072">
    <property type="entry name" value="Response_reg"/>
    <property type="match status" value="1"/>
</dbReference>
<evidence type="ECO:0000259" key="3">
    <source>
        <dbReference type="PROSITE" id="PS50110"/>
    </source>
</evidence>
<dbReference type="GO" id="GO:0000160">
    <property type="term" value="P:phosphorelay signal transduction system"/>
    <property type="evidence" value="ECO:0007669"/>
    <property type="project" value="InterPro"/>
</dbReference>
<reference evidence="4" key="1">
    <citation type="submission" date="2022-10" db="EMBL/GenBank/DDBJ databases">
        <title>The WGS of Solirubrobacter ginsenosidimutans DSM 21036.</title>
        <authorList>
            <person name="Jiang Z."/>
        </authorList>
    </citation>
    <scope>NUCLEOTIDE SEQUENCE</scope>
    <source>
        <strain evidence="4">DSM 21036</strain>
    </source>
</reference>
<dbReference type="PANTHER" id="PTHR44591">
    <property type="entry name" value="STRESS RESPONSE REGULATOR PROTEIN 1"/>
    <property type="match status" value="1"/>
</dbReference>
<keyword evidence="5" id="KW-1185">Reference proteome</keyword>
<dbReference type="InterPro" id="IPR058245">
    <property type="entry name" value="NreC/VraR/RcsB-like_REC"/>
</dbReference>
<comment type="caution">
    <text evidence="4">The sequence shown here is derived from an EMBL/GenBank/DDBJ whole genome shotgun (WGS) entry which is preliminary data.</text>
</comment>
<evidence type="ECO:0000313" key="4">
    <source>
        <dbReference type="EMBL" id="MDA0164283.1"/>
    </source>
</evidence>
<dbReference type="AlphaFoldDB" id="A0A9X3MZK9"/>
<dbReference type="Gene3D" id="3.40.50.2300">
    <property type="match status" value="1"/>
</dbReference>
<protein>
    <submittedName>
        <fullName evidence="4">Response regulator transcription factor</fullName>
    </submittedName>
</protein>
<evidence type="ECO:0000313" key="5">
    <source>
        <dbReference type="Proteomes" id="UP001149140"/>
    </source>
</evidence>
<dbReference type="SUPFAM" id="SSF52172">
    <property type="entry name" value="CheY-like"/>
    <property type="match status" value="1"/>
</dbReference>
<proteinExistence type="predicted"/>
<feature type="domain" description="Response regulatory" evidence="3">
    <location>
        <begin position="7"/>
        <end position="121"/>
    </location>
</feature>
<evidence type="ECO:0000256" key="1">
    <source>
        <dbReference type="ARBA" id="ARBA00022553"/>
    </source>
</evidence>
<keyword evidence="1 2" id="KW-0597">Phosphoprotein</keyword>
<gene>
    <name evidence="4" type="ORF">OM076_28695</name>
</gene>